<sequence>MTTTTHHRSTPTYLLPGGLSPFQNKLYRHLIDWKWAHGIKEPGKFRKTNKAGVVVEYLYDAMLPEDFATEQRWPHLHPAAASQLRRHMGRNKFRIHNHFYHMASSQAANLNLFLPLLIHRDAAAILRALRPDFASLATDALDNGYCVEYWGGNFAPSGGKLKDASPLRDKTARTGTDADIAIAYRNLAGELCLWLVEHKLTEQEFTACGGAKSKGRTAHHSCAHGLGDILADKSLCYYHDVNKYAYWDITEANRELFVGHAAHTSCPFKGGMNQLWRNLLLARALEAQGDYKHVFFSVVRHPDNHALDGSLKTFQELIGGHPSFSTLTSREVVVAAERLDDPELNAWAQWYRDLYKV</sequence>
<keyword evidence="2" id="KW-1185">Reference proteome</keyword>
<name>A0ABS4DB94_9CHLR</name>
<organism evidence="1 2">
    <name type="scientific">Candidatus Chloroploca mongolica</name>
    <dbReference type="NCBI Taxonomy" id="2528176"/>
    <lineage>
        <taxon>Bacteria</taxon>
        <taxon>Bacillati</taxon>
        <taxon>Chloroflexota</taxon>
        <taxon>Chloroflexia</taxon>
        <taxon>Chloroflexales</taxon>
        <taxon>Chloroflexineae</taxon>
        <taxon>Oscillochloridaceae</taxon>
        <taxon>Candidatus Chloroploca</taxon>
    </lineage>
</organism>
<gene>
    <name evidence="1" type="ORF">EYB53_013470</name>
</gene>
<reference evidence="1 2" key="1">
    <citation type="submission" date="2021-03" db="EMBL/GenBank/DDBJ databases">
        <authorList>
            <person name="Grouzdev D.S."/>
        </authorList>
    </citation>
    <scope>NUCLEOTIDE SEQUENCE [LARGE SCALE GENOMIC DNA]</scope>
    <source>
        <strain evidence="1 2">M50-1</strain>
    </source>
</reference>
<dbReference type="Proteomes" id="UP001193081">
    <property type="component" value="Unassembled WGS sequence"/>
</dbReference>
<dbReference type="RefSeq" id="WP_135478732.1">
    <property type="nucleotide sequence ID" value="NZ_SIJK02000023.1"/>
</dbReference>
<evidence type="ECO:0000313" key="2">
    <source>
        <dbReference type="Proteomes" id="UP001193081"/>
    </source>
</evidence>
<dbReference type="EMBL" id="SIJK02000023">
    <property type="protein sequence ID" value="MBP1466720.1"/>
    <property type="molecule type" value="Genomic_DNA"/>
</dbReference>
<evidence type="ECO:0000313" key="1">
    <source>
        <dbReference type="EMBL" id="MBP1466720.1"/>
    </source>
</evidence>
<comment type="caution">
    <text evidence="1">The sequence shown here is derived from an EMBL/GenBank/DDBJ whole genome shotgun (WGS) entry which is preliminary data.</text>
</comment>
<dbReference type="Pfam" id="PF22558">
    <property type="entry name" value="REase-ARP"/>
    <property type="match status" value="1"/>
</dbReference>
<protein>
    <submittedName>
        <fullName evidence="1">Uncharacterized protein</fullName>
    </submittedName>
</protein>
<proteinExistence type="predicted"/>
<accession>A0ABS4DB94</accession>
<dbReference type="InterPro" id="IPR054333">
    <property type="entry name" value="REase-ARP-assoc"/>
</dbReference>